<comment type="caution">
    <text evidence="2">The sequence shown here is derived from an EMBL/GenBank/DDBJ whole genome shotgun (WGS) entry which is preliminary data.</text>
</comment>
<proteinExistence type="predicted"/>
<keyword evidence="1" id="KW-0732">Signal</keyword>
<evidence type="ECO:0000313" key="3">
    <source>
        <dbReference type="Proteomes" id="UP001175271"/>
    </source>
</evidence>
<evidence type="ECO:0000256" key="1">
    <source>
        <dbReference type="SAM" id="SignalP"/>
    </source>
</evidence>
<name>A0AA39GXD5_9BILA</name>
<protein>
    <submittedName>
        <fullName evidence="2">Uncharacterized protein</fullName>
    </submittedName>
</protein>
<feature type="signal peptide" evidence="1">
    <location>
        <begin position="1"/>
        <end position="17"/>
    </location>
</feature>
<dbReference type="Pfam" id="PF17305">
    <property type="entry name" value="DUF5354"/>
    <property type="match status" value="1"/>
</dbReference>
<accession>A0AA39GXD5</accession>
<feature type="chain" id="PRO_5041449846" evidence="1">
    <location>
        <begin position="18"/>
        <end position="145"/>
    </location>
</feature>
<dbReference type="InterPro" id="IPR035291">
    <property type="entry name" value="DUF5354"/>
</dbReference>
<dbReference type="EMBL" id="JAUCMV010000005">
    <property type="protein sequence ID" value="KAK0394513.1"/>
    <property type="molecule type" value="Genomic_DNA"/>
</dbReference>
<dbReference type="Proteomes" id="UP001175271">
    <property type="component" value="Unassembled WGS sequence"/>
</dbReference>
<organism evidence="2 3">
    <name type="scientific">Steinernema hermaphroditum</name>
    <dbReference type="NCBI Taxonomy" id="289476"/>
    <lineage>
        <taxon>Eukaryota</taxon>
        <taxon>Metazoa</taxon>
        <taxon>Ecdysozoa</taxon>
        <taxon>Nematoda</taxon>
        <taxon>Chromadorea</taxon>
        <taxon>Rhabditida</taxon>
        <taxon>Tylenchina</taxon>
        <taxon>Panagrolaimomorpha</taxon>
        <taxon>Strongyloidoidea</taxon>
        <taxon>Steinernematidae</taxon>
        <taxon>Steinernema</taxon>
    </lineage>
</organism>
<gene>
    <name evidence="2" type="ORF">QR680_000781</name>
</gene>
<evidence type="ECO:0000313" key="2">
    <source>
        <dbReference type="EMBL" id="KAK0394513.1"/>
    </source>
</evidence>
<keyword evidence="3" id="KW-1185">Reference proteome</keyword>
<reference evidence="2" key="1">
    <citation type="submission" date="2023-06" db="EMBL/GenBank/DDBJ databases">
        <title>Genomic analysis of the entomopathogenic nematode Steinernema hermaphroditum.</title>
        <authorList>
            <person name="Schwarz E.M."/>
            <person name="Heppert J.K."/>
            <person name="Baniya A."/>
            <person name="Schwartz H.T."/>
            <person name="Tan C.-H."/>
            <person name="Antoshechkin I."/>
            <person name="Sternberg P.W."/>
            <person name="Goodrich-Blair H."/>
            <person name="Dillman A.R."/>
        </authorList>
    </citation>
    <scope>NUCLEOTIDE SEQUENCE</scope>
    <source>
        <strain evidence="2">PS9179</strain>
        <tissue evidence="2">Whole animal</tissue>
    </source>
</reference>
<dbReference type="AlphaFoldDB" id="A0AA39GXD5"/>
<sequence length="145" mass="15799">MLLAALIMLSITPYINCIMCYESGSPGIVVSSENFRYCVYHPPTTTHPLKVYGIGALDEADQIDDFRSALERKYDDGSRPAGESPTYNVQSVCILENFEFGPLGLGLEGMFRCFCTGHLCNTPATFSAFLGANAGNITFPMGHII</sequence>